<gene>
    <name evidence="1" type="ORF">P280DRAFT_207603</name>
</gene>
<protein>
    <submittedName>
        <fullName evidence="1">Uncharacterized protein</fullName>
    </submittedName>
</protein>
<organism evidence="1 2">
    <name type="scientific">Massarina eburnea CBS 473.64</name>
    <dbReference type="NCBI Taxonomy" id="1395130"/>
    <lineage>
        <taxon>Eukaryota</taxon>
        <taxon>Fungi</taxon>
        <taxon>Dikarya</taxon>
        <taxon>Ascomycota</taxon>
        <taxon>Pezizomycotina</taxon>
        <taxon>Dothideomycetes</taxon>
        <taxon>Pleosporomycetidae</taxon>
        <taxon>Pleosporales</taxon>
        <taxon>Massarineae</taxon>
        <taxon>Massarinaceae</taxon>
        <taxon>Massarina</taxon>
    </lineage>
</organism>
<dbReference type="EMBL" id="MU006813">
    <property type="protein sequence ID" value="KAF2634826.1"/>
    <property type="molecule type" value="Genomic_DNA"/>
</dbReference>
<reference evidence="1" key="1">
    <citation type="journal article" date="2020" name="Stud. Mycol.">
        <title>101 Dothideomycetes genomes: a test case for predicting lifestyles and emergence of pathogens.</title>
        <authorList>
            <person name="Haridas S."/>
            <person name="Albert R."/>
            <person name="Binder M."/>
            <person name="Bloem J."/>
            <person name="Labutti K."/>
            <person name="Salamov A."/>
            <person name="Andreopoulos B."/>
            <person name="Baker S."/>
            <person name="Barry K."/>
            <person name="Bills G."/>
            <person name="Bluhm B."/>
            <person name="Cannon C."/>
            <person name="Castanera R."/>
            <person name="Culley D."/>
            <person name="Daum C."/>
            <person name="Ezra D."/>
            <person name="Gonzalez J."/>
            <person name="Henrissat B."/>
            <person name="Kuo A."/>
            <person name="Liang C."/>
            <person name="Lipzen A."/>
            <person name="Lutzoni F."/>
            <person name="Magnuson J."/>
            <person name="Mondo S."/>
            <person name="Nolan M."/>
            <person name="Ohm R."/>
            <person name="Pangilinan J."/>
            <person name="Park H.-J."/>
            <person name="Ramirez L."/>
            <person name="Alfaro M."/>
            <person name="Sun H."/>
            <person name="Tritt A."/>
            <person name="Yoshinaga Y."/>
            <person name="Zwiers L.-H."/>
            <person name="Turgeon B."/>
            <person name="Goodwin S."/>
            <person name="Spatafora J."/>
            <person name="Crous P."/>
            <person name="Grigoriev I."/>
        </authorList>
    </citation>
    <scope>NUCLEOTIDE SEQUENCE</scope>
    <source>
        <strain evidence="1">CBS 473.64</strain>
    </source>
</reference>
<evidence type="ECO:0000313" key="1">
    <source>
        <dbReference type="EMBL" id="KAF2634826.1"/>
    </source>
</evidence>
<keyword evidence="2" id="KW-1185">Reference proteome</keyword>
<proteinExistence type="predicted"/>
<dbReference type="Proteomes" id="UP000799753">
    <property type="component" value="Unassembled WGS sequence"/>
</dbReference>
<evidence type="ECO:0000313" key="2">
    <source>
        <dbReference type="Proteomes" id="UP000799753"/>
    </source>
</evidence>
<dbReference type="AlphaFoldDB" id="A0A6A6RHS1"/>
<sequence>MYMIVILFQQSSIPAILSLLLQSQGSETSNPVRRLGYRCIATSHHIMITVTGAPTAHHIVTDRLDTVVVPSRCLMIRPAVTCGFSVSWKISTVLGGEGARVGMPLTATRLSRAVKVDSGVCVSPRQPSAASFVPS</sequence>
<accession>A0A6A6RHS1</accession>
<name>A0A6A6RHS1_9PLEO</name>